<keyword evidence="8 11" id="KW-0472">Membrane</keyword>
<dbReference type="STRING" id="137246.A0A401SNW5"/>
<dbReference type="AlphaFoldDB" id="A0A401SNW5"/>
<evidence type="ECO:0000313" key="12">
    <source>
        <dbReference type="EMBL" id="GCC32082.1"/>
    </source>
</evidence>
<dbReference type="GO" id="GO:0008375">
    <property type="term" value="F:acetylglucosaminyltransferase activity"/>
    <property type="evidence" value="ECO:0007669"/>
    <property type="project" value="TreeGrafter"/>
</dbReference>
<gene>
    <name evidence="12" type="ORF">chiPu_0010542</name>
</gene>
<keyword evidence="5 11" id="KW-0812">Transmembrane</keyword>
<organism evidence="12 13">
    <name type="scientific">Chiloscyllium punctatum</name>
    <name type="common">Brownbanded bambooshark</name>
    <name type="synonym">Hemiscyllium punctatum</name>
    <dbReference type="NCBI Taxonomy" id="137246"/>
    <lineage>
        <taxon>Eukaryota</taxon>
        <taxon>Metazoa</taxon>
        <taxon>Chordata</taxon>
        <taxon>Craniata</taxon>
        <taxon>Vertebrata</taxon>
        <taxon>Chondrichthyes</taxon>
        <taxon>Elasmobranchii</taxon>
        <taxon>Galeomorphii</taxon>
        <taxon>Galeoidea</taxon>
        <taxon>Orectolobiformes</taxon>
        <taxon>Hemiscylliidae</taxon>
        <taxon>Chiloscyllium</taxon>
    </lineage>
</organism>
<comment type="pathway">
    <text evidence="2">Protein modification; protein glycosylation.</text>
</comment>
<dbReference type="OrthoDB" id="2019572at2759"/>
<name>A0A401SNW5_CHIPU</name>
<keyword evidence="7 11" id="KW-1133">Transmembrane helix</keyword>
<dbReference type="InterPro" id="IPR003406">
    <property type="entry name" value="Glyco_trans_14"/>
</dbReference>
<evidence type="ECO:0000256" key="1">
    <source>
        <dbReference type="ARBA" id="ARBA00004323"/>
    </source>
</evidence>
<dbReference type="OMA" id="KTPVFLW"/>
<reference evidence="12 13" key="1">
    <citation type="journal article" date="2018" name="Nat. Ecol. Evol.">
        <title>Shark genomes provide insights into elasmobranch evolution and the origin of vertebrates.</title>
        <authorList>
            <person name="Hara Y"/>
            <person name="Yamaguchi K"/>
            <person name="Onimaru K"/>
            <person name="Kadota M"/>
            <person name="Koyanagi M"/>
            <person name="Keeley SD"/>
            <person name="Tatsumi K"/>
            <person name="Tanaka K"/>
            <person name="Motone F"/>
            <person name="Kageyama Y"/>
            <person name="Nozu R"/>
            <person name="Adachi N"/>
            <person name="Nishimura O"/>
            <person name="Nakagawa R"/>
            <person name="Tanegashima C"/>
            <person name="Kiyatake I"/>
            <person name="Matsumoto R"/>
            <person name="Murakumo K"/>
            <person name="Nishida K"/>
            <person name="Terakita A"/>
            <person name="Kuratani S"/>
            <person name="Sato K"/>
            <person name="Hyodo S Kuraku.S."/>
        </authorList>
    </citation>
    <scope>NUCLEOTIDE SEQUENCE [LARGE SCALE GENOMIC DNA]</scope>
</reference>
<evidence type="ECO:0000256" key="9">
    <source>
        <dbReference type="ARBA" id="ARBA00023180"/>
    </source>
</evidence>
<evidence type="ECO:0000256" key="6">
    <source>
        <dbReference type="ARBA" id="ARBA00022968"/>
    </source>
</evidence>
<proteinExistence type="inferred from homology"/>
<dbReference type="Pfam" id="PF02485">
    <property type="entry name" value="Branch"/>
    <property type="match status" value="1"/>
</dbReference>
<accession>A0A401SNW5</accession>
<dbReference type="Proteomes" id="UP000287033">
    <property type="component" value="Unassembled WGS sequence"/>
</dbReference>
<keyword evidence="4" id="KW-0808">Transferase</keyword>
<comment type="similarity">
    <text evidence="10">Belongs to the glycosyltransferase 14 family.</text>
</comment>
<evidence type="ECO:0000256" key="7">
    <source>
        <dbReference type="ARBA" id="ARBA00022989"/>
    </source>
</evidence>
<keyword evidence="9" id="KW-0325">Glycoprotein</keyword>
<evidence type="ECO:0000313" key="13">
    <source>
        <dbReference type="Proteomes" id="UP000287033"/>
    </source>
</evidence>
<keyword evidence="6" id="KW-0735">Signal-anchor</keyword>
<evidence type="ECO:0000256" key="8">
    <source>
        <dbReference type="ARBA" id="ARBA00023136"/>
    </source>
</evidence>
<comment type="subcellular location">
    <subcellularLocation>
        <location evidence="1">Golgi apparatus membrane</location>
        <topology evidence="1">Single-pass type II membrane protein</topology>
    </subcellularLocation>
</comment>
<evidence type="ECO:0000256" key="4">
    <source>
        <dbReference type="ARBA" id="ARBA00022679"/>
    </source>
</evidence>
<evidence type="ECO:0000256" key="5">
    <source>
        <dbReference type="ARBA" id="ARBA00022692"/>
    </source>
</evidence>
<feature type="transmembrane region" description="Helical" evidence="11">
    <location>
        <begin position="7"/>
        <end position="25"/>
    </location>
</feature>
<sequence length="412" mass="47884">MQVMRRIQIGFLAMVLLMVLSSYWFNRIRSDRKSHKSKKRGGLAQRELSNWESVCEPLFRGEKLFLWKEQPSPVLRPSDAAEPEDYCSNLKAQLHYSQSPPTAEEISFPLAFIMTVHKEFETFESLLKAIYRPHNLYCIHVDEKSPAQFHSNVQRLQSCFGNVFLATRMEPIIYGGMSRLEADIRCLMDLLHLRTNWKYVLNLCGQDYPLKTNLEIIRHLKTFKGKNITPGVLPPNHAKVRTKFAFRQVLLPNRSYVAKTKKEKSPPPHNITIYFGSAYYALTIEFVKFIFKDQRALDLLDWSKDTYSPDEHYWVTLNRIPGVPGSMPSAGWQGNLRAVKWSDQKHHDGCHGHYVRNICIYGVGDLKWLDKIDCLFANKFELHSHPPTLQCLEYRILKRAWNQNIIALQSAS</sequence>
<keyword evidence="3" id="KW-0328">Glycosyltransferase</keyword>
<protein>
    <submittedName>
        <fullName evidence="12">Uncharacterized protein</fullName>
    </submittedName>
</protein>
<dbReference type="PANTHER" id="PTHR19297:SF183">
    <property type="entry name" value="N-ACETYLLACTOSAMINIDE BETA-1,6-N-ACETYLGLUCOSAMINYL-TRANSFERASE"/>
    <property type="match status" value="1"/>
</dbReference>
<comment type="caution">
    <text evidence="12">The sequence shown here is derived from an EMBL/GenBank/DDBJ whole genome shotgun (WGS) entry which is preliminary data.</text>
</comment>
<dbReference type="GO" id="GO:0000139">
    <property type="term" value="C:Golgi membrane"/>
    <property type="evidence" value="ECO:0007669"/>
    <property type="project" value="UniProtKB-SubCell"/>
</dbReference>
<dbReference type="GO" id="GO:0007179">
    <property type="term" value="P:transforming growth factor beta receptor signaling pathway"/>
    <property type="evidence" value="ECO:0007669"/>
    <property type="project" value="TreeGrafter"/>
</dbReference>
<evidence type="ECO:0000256" key="2">
    <source>
        <dbReference type="ARBA" id="ARBA00004922"/>
    </source>
</evidence>
<dbReference type="PANTHER" id="PTHR19297">
    <property type="entry name" value="GLYCOSYLTRANSFERASE 14 FAMILY MEMBER"/>
    <property type="match status" value="1"/>
</dbReference>
<evidence type="ECO:0000256" key="11">
    <source>
        <dbReference type="SAM" id="Phobius"/>
    </source>
</evidence>
<keyword evidence="13" id="KW-1185">Reference proteome</keyword>
<evidence type="ECO:0000256" key="3">
    <source>
        <dbReference type="ARBA" id="ARBA00022676"/>
    </source>
</evidence>
<evidence type="ECO:0000256" key="10">
    <source>
        <dbReference type="ARBA" id="ARBA00038150"/>
    </source>
</evidence>
<dbReference type="EMBL" id="BEZZ01000411">
    <property type="protein sequence ID" value="GCC32082.1"/>
    <property type="molecule type" value="Genomic_DNA"/>
</dbReference>